<gene>
    <name evidence="2" type="ORF">JF886_08645</name>
</gene>
<dbReference type="CDD" id="cd18809">
    <property type="entry name" value="SF1_C_RecD"/>
    <property type="match status" value="1"/>
</dbReference>
<sequence>MLATEREVIEGCLERNARRHIAPGEREVTLQLDNGLYVVERRPAPASEAVVNAALRARPSLSAEQREMVRRLTTSRDAVMVVRGHPGTGKTLALDACRQIWERSGRTIVGCALSGRAAAELQAGAGIESATIERLLLDCVQYRQEILPRGDTVVVVDEAGMVGTRLLGRVLTAAAKSDATVVLVGDDRQLPEIDAGGAYRGLCERLGAVELVDNRRQREEWERQALVLLREGRSDEAMAAYVEHGRVVLGPSSDCVRARLVADWWAAERSGGDNIMVALRRADVGELNERARALRVAAGEVAGPILRLPTGEFAVGDRVVTTRNRRSLGVVNGSRGTLVAVDERQRTMTVHLDGRRLHEPGALRVLPAEYLDASHLHHGYAITGHKAQGMTADRAFVLGDESIYREWGYVALSRGRAENRLYVVAGDLEPTDDSGHGRIPTTQSESLTLRLIQSALMKSSEQRLALDQFQKLAGRLPAAELAPPPIAPKDLDDAGLRAAAAAAERALTHREPFPDLAEPNLVDTGRTVVLLSDQHRSLTERRARLEAEMEVNLARLTDTDGLIARRRHREERGWVQGYLSRGRRDIADIDRQLPQLETRMGAIRGDQVAVDNWCRRHADAARRWRGLYDEACARIGRRVQAARAAPSIASHAMPPASFSAQWEWWSSAVEVERSRLWEGPQPAGNQAPAQPKRHGQPATSLAVRPDVAAVVGRVDAAEAAAERRRERQRGRARRPGFGSDHGHSTRVHERQHGAEQEQTARGPRILP</sequence>
<dbReference type="Gene3D" id="3.40.50.300">
    <property type="entry name" value="P-loop containing nucleotide triphosphate hydrolases"/>
    <property type="match status" value="2"/>
</dbReference>
<dbReference type="SUPFAM" id="SSF52540">
    <property type="entry name" value="P-loop containing nucleoside triphosphate hydrolases"/>
    <property type="match status" value="2"/>
</dbReference>
<proteinExistence type="predicted"/>
<dbReference type="EMBL" id="JAEKNS010000089">
    <property type="protein sequence ID" value="MBJ7594915.1"/>
    <property type="molecule type" value="Genomic_DNA"/>
</dbReference>
<reference evidence="2 3" key="1">
    <citation type="submission" date="2020-10" db="EMBL/GenBank/DDBJ databases">
        <title>Ca. Dormibacterota MAGs.</title>
        <authorList>
            <person name="Montgomery K."/>
        </authorList>
    </citation>
    <scope>NUCLEOTIDE SEQUENCE [LARGE SCALE GENOMIC DNA]</scope>
    <source>
        <strain evidence="2">SC8812_S17_18</strain>
    </source>
</reference>
<dbReference type="InterPro" id="IPR050534">
    <property type="entry name" value="Coronavir_polyprotein_1ab"/>
</dbReference>
<feature type="region of interest" description="Disordered" evidence="1">
    <location>
        <begin position="718"/>
        <end position="767"/>
    </location>
</feature>
<dbReference type="Proteomes" id="UP000606991">
    <property type="component" value="Unassembled WGS sequence"/>
</dbReference>
<name>A0A934K329_9BACT</name>
<organism evidence="2 3">
    <name type="scientific">Candidatus Aeolococcus gillhamiae</name>
    <dbReference type="NCBI Taxonomy" id="3127015"/>
    <lineage>
        <taxon>Bacteria</taxon>
        <taxon>Bacillati</taxon>
        <taxon>Candidatus Dormiibacterota</taxon>
        <taxon>Candidatus Dormibacteria</taxon>
        <taxon>Candidatus Aeolococcales</taxon>
        <taxon>Candidatus Aeolococcaceae</taxon>
        <taxon>Candidatus Aeolococcus</taxon>
    </lineage>
</organism>
<evidence type="ECO:0000313" key="2">
    <source>
        <dbReference type="EMBL" id="MBJ7594915.1"/>
    </source>
</evidence>
<evidence type="ECO:0000256" key="1">
    <source>
        <dbReference type="SAM" id="MobiDB-lite"/>
    </source>
</evidence>
<dbReference type="AlphaFoldDB" id="A0A934K329"/>
<comment type="caution">
    <text evidence="2">The sequence shown here is derived from an EMBL/GenBank/DDBJ whole genome shotgun (WGS) entry which is preliminary data.</text>
</comment>
<dbReference type="CDD" id="cd17933">
    <property type="entry name" value="DEXSc_RecD-like"/>
    <property type="match status" value="1"/>
</dbReference>
<dbReference type="InterPro" id="IPR027417">
    <property type="entry name" value="P-loop_NTPase"/>
</dbReference>
<feature type="compositionally biased region" description="Low complexity" evidence="1">
    <location>
        <begin position="679"/>
        <end position="690"/>
    </location>
</feature>
<protein>
    <submittedName>
        <fullName evidence="2">AAA family ATPase</fullName>
    </submittedName>
</protein>
<accession>A0A934K329</accession>
<feature type="region of interest" description="Disordered" evidence="1">
    <location>
        <begin position="678"/>
        <end position="704"/>
    </location>
</feature>
<evidence type="ECO:0000313" key="3">
    <source>
        <dbReference type="Proteomes" id="UP000606991"/>
    </source>
</evidence>
<dbReference type="Pfam" id="PF13604">
    <property type="entry name" value="AAA_30"/>
    <property type="match status" value="1"/>
</dbReference>
<dbReference type="PANTHER" id="PTHR43788">
    <property type="entry name" value="DNA2/NAM7 HELICASE FAMILY MEMBER"/>
    <property type="match status" value="1"/>
</dbReference>
<feature type="compositionally biased region" description="Basic and acidic residues" evidence="1">
    <location>
        <begin position="740"/>
        <end position="755"/>
    </location>
</feature>
<dbReference type="Gene3D" id="2.30.30.940">
    <property type="match status" value="1"/>
</dbReference>